<dbReference type="PROSITE" id="PS50093">
    <property type="entry name" value="PKD"/>
    <property type="match status" value="1"/>
</dbReference>
<dbReference type="Pfam" id="PF00801">
    <property type="entry name" value="PKD"/>
    <property type="match status" value="1"/>
</dbReference>
<accession>A0A0M4R1P5</accession>
<dbReference type="SUPFAM" id="SSF49299">
    <property type="entry name" value="PKD domain"/>
    <property type="match status" value="1"/>
</dbReference>
<dbReference type="EMBL" id="CP012677">
    <property type="protein sequence ID" value="ALE94140.1"/>
    <property type="molecule type" value="Genomic_DNA"/>
</dbReference>
<dbReference type="PATRIC" id="fig|656366.3.peg.2119"/>
<dbReference type="Proteomes" id="UP000062833">
    <property type="component" value="Chromosome"/>
</dbReference>
<dbReference type="OrthoDB" id="5192284at2"/>
<dbReference type="GO" id="GO:0005975">
    <property type="term" value="P:carbohydrate metabolic process"/>
    <property type="evidence" value="ECO:0007669"/>
    <property type="project" value="UniProtKB-ARBA"/>
</dbReference>
<feature type="region of interest" description="Disordered" evidence="1">
    <location>
        <begin position="1"/>
        <end position="26"/>
    </location>
</feature>
<evidence type="ECO:0000256" key="1">
    <source>
        <dbReference type="SAM" id="MobiDB-lite"/>
    </source>
</evidence>
<proteinExistence type="predicted"/>
<reference evidence="4" key="1">
    <citation type="submission" date="2015-09" db="EMBL/GenBank/DDBJ databases">
        <title>Complete genome of Arthrobacter alpinus strain R3.8.</title>
        <authorList>
            <person name="See-Too W.S."/>
            <person name="Chan K.G."/>
        </authorList>
    </citation>
    <scope>NUCLEOTIDE SEQUENCE [LARGE SCALE GENOMIC DNA]</scope>
    <source>
        <strain evidence="4">R3.8</strain>
    </source>
</reference>
<dbReference type="InterPro" id="IPR000601">
    <property type="entry name" value="PKD_dom"/>
</dbReference>
<dbReference type="Gene3D" id="2.60.40.10">
    <property type="entry name" value="Immunoglobulins"/>
    <property type="match status" value="1"/>
</dbReference>
<dbReference type="InterPro" id="IPR035986">
    <property type="entry name" value="PKD_dom_sf"/>
</dbReference>
<gene>
    <name evidence="3" type="ORF">AOC05_09810</name>
</gene>
<dbReference type="InterPro" id="IPR013783">
    <property type="entry name" value="Ig-like_fold"/>
</dbReference>
<evidence type="ECO:0000259" key="2">
    <source>
        <dbReference type="PROSITE" id="PS50093"/>
    </source>
</evidence>
<evidence type="ECO:0000313" key="4">
    <source>
        <dbReference type="Proteomes" id="UP000062833"/>
    </source>
</evidence>
<dbReference type="AlphaFoldDB" id="A0A0M4R1P5"/>
<keyword evidence="4" id="KW-1185">Reference proteome</keyword>
<feature type="domain" description="PKD" evidence="2">
    <location>
        <begin position="52"/>
        <end position="104"/>
    </location>
</feature>
<dbReference type="KEGG" id="aaq:AOC05_09810"/>
<evidence type="ECO:0000313" key="3">
    <source>
        <dbReference type="EMBL" id="ALE94140.1"/>
    </source>
</evidence>
<organism evidence="3 4">
    <name type="scientific">Arthrobacter alpinus</name>
    <dbReference type="NCBI Taxonomy" id="656366"/>
    <lineage>
        <taxon>Bacteria</taxon>
        <taxon>Bacillati</taxon>
        <taxon>Actinomycetota</taxon>
        <taxon>Actinomycetes</taxon>
        <taxon>Micrococcales</taxon>
        <taxon>Micrococcaceae</taxon>
        <taxon>Arthrobacter</taxon>
    </lineage>
</organism>
<protein>
    <recommendedName>
        <fullName evidence="2">PKD domain-containing protein</fullName>
    </recommendedName>
</protein>
<name>A0A0M4R1P5_9MICC</name>
<sequence length="157" mass="16895">MSHEFQQTPIAPATLGSQPGPHTLRGQETNLHAHATEQTFNLTMLGQHITITATPAAYTFNYGDGTTRGPTTSPGAPLPENRIGEQTQTSHAYTTTGHHTITLTTHFNGHYTVNNGPTLPIPDQGHITSAPLNLTVWRAITRNYAENCITNPQGTGC</sequence>